<feature type="domain" description="Guanylate kinase/L-type calcium channel beta subunit" evidence="3">
    <location>
        <begin position="226"/>
        <end position="394"/>
    </location>
</feature>
<dbReference type="InterPro" id="IPR008145">
    <property type="entry name" value="GK/Ca_channel_bsu"/>
</dbReference>
<dbReference type="Proteomes" id="UP001158576">
    <property type="component" value="Chromosome XSR"/>
</dbReference>
<dbReference type="SUPFAM" id="SSF52540">
    <property type="entry name" value="P-loop containing nucleoside triphosphate hydrolases"/>
    <property type="match status" value="1"/>
</dbReference>
<dbReference type="SMART" id="SM00072">
    <property type="entry name" value="GuKc"/>
    <property type="match status" value="1"/>
</dbReference>
<organism evidence="4 5">
    <name type="scientific">Oikopleura dioica</name>
    <name type="common">Tunicate</name>
    <dbReference type="NCBI Taxonomy" id="34765"/>
    <lineage>
        <taxon>Eukaryota</taxon>
        <taxon>Metazoa</taxon>
        <taxon>Chordata</taxon>
        <taxon>Tunicata</taxon>
        <taxon>Appendicularia</taxon>
        <taxon>Copelata</taxon>
        <taxon>Oikopleuridae</taxon>
        <taxon>Oikopleura</taxon>
    </lineage>
</organism>
<evidence type="ECO:0000313" key="4">
    <source>
        <dbReference type="EMBL" id="CAG5094535.1"/>
    </source>
</evidence>
<reference evidence="4 5" key="1">
    <citation type="submission" date="2021-04" db="EMBL/GenBank/DDBJ databases">
        <authorList>
            <person name="Bliznina A."/>
        </authorList>
    </citation>
    <scope>NUCLEOTIDE SEQUENCE [LARGE SCALE GENOMIC DNA]</scope>
</reference>
<evidence type="ECO:0000256" key="2">
    <source>
        <dbReference type="SAM" id="MobiDB-lite"/>
    </source>
</evidence>
<evidence type="ECO:0000313" key="5">
    <source>
        <dbReference type="Proteomes" id="UP001158576"/>
    </source>
</evidence>
<evidence type="ECO:0000256" key="1">
    <source>
        <dbReference type="ARBA" id="ARBA00022553"/>
    </source>
</evidence>
<keyword evidence="5" id="KW-1185">Reference proteome</keyword>
<dbReference type="InterPro" id="IPR036028">
    <property type="entry name" value="SH3-like_dom_sf"/>
</dbReference>
<dbReference type="EMBL" id="OU015569">
    <property type="protein sequence ID" value="CAG5094535.1"/>
    <property type="molecule type" value="Genomic_DNA"/>
</dbReference>
<dbReference type="Gene3D" id="2.30.30.40">
    <property type="entry name" value="SH3 Domains"/>
    <property type="match status" value="1"/>
</dbReference>
<dbReference type="Pfam" id="PF00625">
    <property type="entry name" value="Guanylate_kin"/>
    <property type="match status" value="1"/>
</dbReference>
<gene>
    <name evidence="4" type="ORF">OKIOD_LOCUS5204</name>
</gene>
<sequence>MKAGGRDVGVSDLSNLGGGGRTLDNDYEDEYSEDEDFFAEEGGPPNMARRVSFGEGNLMGLGIEGHDHDLEEDSAETKKHRIRTTLLQLEKAKQKPVAFSVRAKLGFIGERYTDNDAPLPAGTKDLCGNLRDYLVTFENKDYLHIIEKFNNDWWIGRHRNSGGGISSHHGSDIDLNSHAAQEEYSRPAQMESYDYDMDPKDTGPLNLGKKSQRLGKKEQPYVVVPNMRPVVFVGPSLKGYEVTDMMQKALFDYLKKKFEGRCNIVRISSDLSQARRNMPRTEENRPICEDYDRIYELGKNLQLVILDCDMINNPSQLEKTGLMPINVFIKINDPEVLKRLIRWRGRQQMRHMSVQWMAAEKLCQCDPNVFDVILDENVFEEACEHLTEYLEAYWNATHPVLPEATHPKELLNGGEITSNLPNVLTKLIPRNLREKVDPRKYSIFSVASDEERV</sequence>
<proteinExistence type="predicted"/>
<evidence type="ECO:0000259" key="3">
    <source>
        <dbReference type="SMART" id="SM00072"/>
    </source>
</evidence>
<dbReference type="InterPro" id="IPR000584">
    <property type="entry name" value="VDCC_L_bsu"/>
</dbReference>
<protein>
    <submittedName>
        <fullName evidence="4">Oidioi.mRNA.OKI2018_I69.XSR.g13646.t1.cds</fullName>
    </submittedName>
</protein>
<feature type="region of interest" description="Disordered" evidence="2">
    <location>
        <begin position="1"/>
        <end position="45"/>
    </location>
</feature>
<dbReference type="SUPFAM" id="SSF50044">
    <property type="entry name" value="SH3-domain"/>
    <property type="match status" value="1"/>
</dbReference>
<keyword evidence="1" id="KW-0597">Phosphoprotein</keyword>
<name>A0ABN7SB77_OIKDI</name>
<dbReference type="PANTHER" id="PTHR11824">
    <property type="entry name" value="VOLTAGE-DEPENDENT CALCIUM CHANNEL BETA SUBUNIT"/>
    <property type="match status" value="1"/>
</dbReference>
<dbReference type="Gene3D" id="3.40.50.300">
    <property type="entry name" value="P-loop containing nucleotide triphosphate hydrolases"/>
    <property type="match status" value="1"/>
</dbReference>
<dbReference type="PRINTS" id="PR01626">
    <property type="entry name" value="LCACHANNELB"/>
</dbReference>
<accession>A0ABN7SB77</accession>
<feature type="compositionally biased region" description="Acidic residues" evidence="2">
    <location>
        <begin position="25"/>
        <end position="39"/>
    </location>
</feature>
<dbReference type="InterPro" id="IPR027417">
    <property type="entry name" value="P-loop_NTPase"/>
</dbReference>